<dbReference type="AlphaFoldDB" id="A0A2R4XI21"/>
<gene>
    <name evidence="10" type="primary">ehuA</name>
    <name evidence="10" type="ORF">DBV39_06655</name>
</gene>
<dbReference type="KEGG" id="boz:DBV39_06655"/>
<evidence type="ECO:0000256" key="2">
    <source>
        <dbReference type="ARBA" id="ARBA00005417"/>
    </source>
</evidence>
<organism evidence="10 11">
    <name type="scientific">Orrella marina</name>
    <dbReference type="NCBI Taxonomy" id="2163011"/>
    <lineage>
        <taxon>Bacteria</taxon>
        <taxon>Pseudomonadati</taxon>
        <taxon>Pseudomonadota</taxon>
        <taxon>Betaproteobacteria</taxon>
        <taxon>Burkholderiales</taxon>
        <taxon>Alcaligenaceae</taxon>
        <taxon>Orrella</taxon>
    </lineage>
</organism>
<dbReference type="PANTHER" id="PTHR43166">
    <property type="entry name" value="AMINO ACID IMPORT ATP-BINDING PROTEIN"/>
    <property type="match status" value="1"/>
</dbReference>
<proteinExistence type="inferred from homology"/>
<dbReference type="PROSITE" id="PS50893">
    <property type="entry name" value="ABC_TRANSPORTER_2"/>
    <property type="match status" value="1"/>
</dbReference>
<evidence type="ECO:0000259" key="9">
    <source>
        <dbReference type="PROSITE" id="PS50893"/>
    </source>
</evidence>
<evidence type="ECO:0000313" key="10">
    <source>
        <dbReference type="EMBL" id="AWB33440.1"/>
    </source>
</evidence>
<dbReference type="GO" id="GO:0005886">
    <property type="term" value="C:plasma membrane"/>
    <property type="evidence" value="ECO:0007669"/>
    <property type="project" value="UniProtKB-SubCell"/>
</dbReference>
<dbReference type="SMART" id="SM00382">
    <property type="entry name" value="AAA"/>
    <property type="match status" value="1"/>
</dbReference>
<keyword evidence="5" id="KW-0547">Nucleotide-binding</keyword>
<dbReference type="NCBIfam" id="TIGR03005">
    <property type="entry name" value="ectoine_ehuA"/>
    <property type="match status" value="1"/>
</dbReference>
<evidence type="ECO:0000313" key="11">
    <source>
        <dbReference type="Proteomes" id="UP000244571"/>
    </source>
</evidence>
<dbReference type="GO" id="GO:0015424">
    <property type="term" value="F:ABC-type amino acid transporter activity"/>
    <property type="evidence" value="ECO:0007669"/>
    <property type="project" value="InterPro"/>
</dbReference>
<reference evidence="10 11" key="1">
    <citation type="submission" date="2018-04" db="EMBL/GenBank/DDBJ databases">
        <title>Bordetella sp. HZ20 isolated from seawater.</title>
        <authorList>
            <person name="Sun C."/>
        </authorList>
    </citation>
    <scope>NUCLEOTIDE SEQUENCE [LARGE SCALE GENOMIC DNA]</scope>
    <source>
        <strain evidence="10 11">HZ20</strain>
    </source>
</reference>
<dbReference type="InterPro" id="IPR030679">
    <property type="entry name" value="ABC_ATPase_HisP-typ"/>
</dbReference>
<dbReference type="EMBL" id="CP028901">
    <property type="protein sequence ID" value="AWB33440.1"/>
    <property type="molecule type" value="Genomic_DNA"/>
</dbReference>
<dbReference type="SUPFAM" id="SSF52540">
    <property type="entry name" value="P-loop containing nucleoside triphosphate hydrolases"/>
    <property type="match status" value="1"/>
</dbReference>
<keyword evidence="3" id="KW-0813">Transport</keyword>
<dbReference type="Gene3D" id="3.40.50.300">
    <property type="entry name" value="P-loop containing nucleotide triphosphate hydrolases"/>
    <property type="match status" value="1"/>
</dbReference>
<keyword evidence="7" id="KW-0029">Amino-acid transport</keyword>
<dbReference type="Pfam" id="PF00005">
    <property type="entry name" value="ABC_tran"/>
    <property type="match status" value="1"/>
</dbReference>
<evidence type="ECO:0000256" key="5">
    <source>
        <dbReference type="ARBA" id="ARBA00022741"/>
    </source>
</evidence>
<comment type="similarity">
    <text evidence="2">Belongs to the ABC transporter superfamily.</text>
</comment>
<evidence type="ECO:0000256" key="8">
    <source>
        <dbReference type="ARBA" id="ARBA00023136"/>
    </source>
</evidence>
<dbReference type="InterPro" id="IPR003439">
    <property type="entry name" value="ABC_transporter-like_ATP-bd"/>
</dbReference>
<dbReference type="PROSITE" id="PS00211">
    <property type="entry name" value="ABC_TRANSPORTER_1"/>
    <property type="match status" value="1"/>
</dbReference>
<accession>A0A2R4XI21</accession>
<keyword evidence="11" id="KW-1185">Reference proteome</keyword>
<dbReference type="PANTHER" id="PTHR43166:SF9">
    <property type="entry name" value="GLUTAMATE_ASPARTATE IMPORT ATP-BINDING PROTEIN GLTL"/>
    <property type="match status" value="1"/>
</dbReference>
<dbReference type="InterPro" id="IPR050086">
    <property type="entry name" value="MetN_ABC_transporter-like"/>
</dbReference>
<evidence type="ECO:0000256" key="6">
    <source>
        <dbReference type="ARBA" id="ARBA00022840"/>
    </source>
</evidence>
<protein>
    <submittedName>
        <fullName evidence="10">Ectoine/hydroxyectoine ABC transporter ATP-binding protein EhuA</fullName>
    </submittedName>
</protein>
<dbReference type="GO" id="GO:0016887">
    <property type="term" value="F:ATP hydrolysis activity"/>
    <property type="evidence" value="ECO:0007669"/>
    <property type="project" value="InterPro"/>
</dbReference>
<dbReference type="InterPro" id="IPR027417">
    <property type="entry name" value="P-loop_NTPase"/>
</dbReference>
<dbReference type="InterPro" id="IPR014343">
    <property type="entry name" value="Ectoine_EhuA"/>
</dbReference>
<dbReference type="InterPro" id="IPR017871">
    <property type="entry name" value="ABC_transporter-like_CS"/>
</dbReference>
<dbReference type="Proteomes" id="UP000244571">
    <property type="component" value="Chromosome"/>
</dbReference>
<dbReference type="GO" id="GO:0005524">
    <property type="term" value="F:ATP binding"/>
    <property type="evidence" value="ECO:0007669"/>
    <property type="project" value="UniProtKB-KW"/>
</dbReference>
<comment type="subcellular location">
    <subcellularLocation>
        <location evidence="1">Cell membrane</location>
        <topology evidence="1">Peripheral membrane protein</topology>
    </subcellularLocation>
</comment>
<evidence type="ECO:0000256" key="4">
    <source>
        <dbReference type="ARBA" id="ARBA00022475"/>
    </source>
</evidence>
<evidence type="ECO:0000256" key="7">
    <source>
        <dbReference type="ARBA" id="ARBA00022970"/>
    </source>
</evidence>
<dbReference type="InterPro" id="IPR003593">
    <property type="entry name" value="AAA+_ATPase"/>
</dbReference>
<name>A0A2R4XI21_9BURK</name>
<dbReference type="RefSeq" id="WP_108620869.1">
    <property type="nucleotide sequence ID" value="NZ_CP028901.1"/>
</dbReference>
<keyword evidence="8" id="KW-0472">Membrane</keyword>
<evidence type="ECO:0000256" key="1">
    <source>
        <dbReference type="ARBA" id="ARBA00004202"/>
    </source>
</evidence>
<dbReference type="PIRSF" id="PIRSF039085">
    <property type="entry name" value="ABC_ATPase_HisP"/>
    <property type="match status" value="1"/>
</dbReference>
<feature type="domain" description="ABC transporter" evidence="9">
    <location>
        <begin position="22"/>
        <end position="267"/>
    </location>
</feature>
<evidence type="ECO:0000256" key="3">
    <source>
        <dbReference type="ARBA" id="ARBA00022448"/>
    </source>
</evidence>
<keyword evidence="4" id="KW-1003">Cell membrane</keyword>
<sequence>MSELQQGETSVSRDFSDSQTMIHFEKVTKRYGDLVVLDELELKIAANEKVAIIGPSGSGKTTVLRMLMTLERINGGVIYVDGEPLTHMKQGERLVSADRAHLRRMRASIGMVFQHFNLFPHMSALQNCMQAPVSVLGLSKPEARERAVELLEMVGLGDKNEHYPAQLSGGQQQRVAIARALAMRPKVMLFDEVTSALDPELCGEVLQVIRKLGEQYNLTMLMVTHQMGFAKEFADRVCFFDSGRIEEQGPADVFFDNPKNPRTQQFLKAVLEAT</sequence>
<keyword evidence="6 10" id="KW-0067">ATP-binding</keyword>